<dbReference type="EMBL" id="MT631162">
    <property type="protein sequence ID" value="QNO45954.1"/>
    <property type="molecule type" value="Genomic_DNA"/>
</dbReference>
<gene>
    <name evidence="1" type="ORF">DMJHIOCL_00033</name>
</gene>
<proteinExistence type="predicted"/>
<name>A0A7G9YD70_9EURY</name>
<organism evidence="1">
    <name type="scientific">Candidatus Methanogaster sp. ANME-2c ERB4</name>
    <dbReference type="NCBI Taxonomy" id="2759911"/>
    <lineage>
        <taxon>Archaea</taxon>
        <taxon>Methanobacteriati</taxon>
        <taxon>Methanobacteriota</taxon>
        <taxon>Stenosarchaea group</taxon>
        <taxon>Methanomicrobia</taxon>
        <taxon>Methanosarcinales</taxon>
        <taxon>ANME-2 cluster</taxon>
        <taxon>Candidatus Methanogasteraceae</taxon>
        <taxon>Candidatus Methanogaster</taxon>
    </lineage>
</organism>
<evidence type="ECO:0000313" key="1">
    <source>
        <dbReference type="EMBL" id="QNO45954.1"/>
    </source>
</evidence>
<dbReference type="AlphaFoldDB" id="A0A7G9YD70"/>
<accession>A0A7G9YD70</accession>
<reference evidence="1" key="1">
    <citation type="submission" date="2020-06" db="EMBL/GenBank/DDBJ databases">
        <title>Unique genomic features of the anaerobic methanotrophic archaea.</title>
        <authorList>
            <person name="Chadwick G.L."/>
            <person name="Skennerton C.T."/>
            <person name="Laso-Perez R."/>
            <person name="Leu A.O."/>
            <person name="Speth D.R."/>
            <person name="Yu H."/>
            <person name="Morgan-Lang C."/>
            <person name="Hatzenpichler R."/>
            <person name="Goudeau D."/>
            <person name="Malmstrom R."/>
            <person name="Brazelton W.J."/>
            <person name="Woyke T."/>
            <person name="Hallam S.J."/>
            <person name="Tyson G.W."/>
            <person name="Wegener G."/>
            <person name="Boetius A."/>
            <person name="Orphan V."/>
        </authorList>
    </citation>
    <scope>NUCLEOTIDE SEQUENCE</scope>
</reference>
<protein>
    <submittedName>
        <fullName evidence="1">Uncharacterized protein</fullName>
    </submittedName>
</protein>
<sequence>MVSRIYNSMQDVNAAINNALCVFALNWERKNEKM</sequence>